<feature type="compositionally biased region" description="Polar residues" evidence="1">
    <location>
        <begin position="193"/>
        <end position="204"/>
    </location>
</feature>
<feature type="region of interest" description="Disordered" evidence="1">
    <location>
        <begin position="43"/>
        <end position="70"/>
    </location>
</feature>
<organism evidence="2 3">
    <name type="scientific">Macrolepiota fuliginosa MF-IS2</name>
    <dbReference type="NCBI Taxonomy" id="1400762"/>
    <lineage>
        <taxon>Eukaryota</taxon>
        <taxon>Fungi</taxon>
        <taxon>Dikarya</taxon>
        <taxon>Basidiomycota</taxon>
        <taxon>Agaricomycotina</taxon>
        <taxon>Agaricomycetes</taxon>
        <taxon>Agaricomycetidae</taxon>
        <taxon>Agaricales</taxon>
        <taxon>Agaricineae</taxon>
        <taxon>Agaricaceae</taxon>
        <taxon>Macrolepiota</taxon>
    </lineage>
</organism>
<name>A0A9P5XEX7_9AGAR</name>
<reference evidence="2" key="1">
    <citation type="submission" date="2020-11" db="EMBL/GenBank/DDBJ databases">
        <authorList>
            <consortium name="DOE Joint Genome Institute"/>
            <person name="Ahrendt S."/>
            <person name="Riley R."/>
            <person name="Andreopoulos W."/>
            <person name="Labutti K."/>
            <person name="Pangilinan J."/>
            <person name="Ruiz-Duenas F.J."/>
            <person name="Barrasa J.M."/>
            <person name="Sanchez-Garcia M."/>
            <person name="Camarero S."/>
            <person name="Miyauchi S."/>
            <person name="Serrano A."/>
            <person name="Linde D."/>
            <person name="Babiker R."/>
            <person name="Drula E."/>
            <person name="Ayuso-Fernandez I."/>
            <person name="Pacheco R."/>
            <person name="Padilla G."/>
            <person name="Ferreira P."/>
            <person name="Barriuso J."/>
            <person name="Kellner H."/>
            <person name="Castanera R."/>
            <person name="Alfaro M."/>
            <person name="Ramirez L."/>
            <person name="Pisabarro A.G."/>
            <person name="Kuo A."/>
            <person name="Tritt A."/>
            <person name="Lipzen A."/>
            <person name="He G."/>
            <person name="Yan M."/>
            <person name="Ng V."/>
            <person name="Cullen D."/>
            <person name="Martin F."/>
            <person name="Rosso M.-N."/>
            <person name="Henrissat B."/>
            <person name="Hibbett D."/>
            <person name="Martinez A.T."/>
            <person name="Grigoriev I.V."/>
        </authorList>
    </citation>
    <scope>NUCLEOTIDE SEQUENCE</scope>
    <source>
        <strain evidence="2">MF-IS2</strain>
    </source>
</reference>
<dbReference type="Proteomes" id="UP000807342">
    <property type="component" value="Unassembled WGS sequence"/>
</dbReference>
<protein>
    <submittedName>
        <fullName evidence="2">Uncharacterized protein</fullName>
    </submittedName>
</protein>
<evidence type="ECO:0000256" key="1">
    <source>
        <dbReference type="SAM" id="MobiDB-lite"/>
    </source>
</evidence>
<proteinExistence type="predicted"/>
<sequence length="253" mass="28400">MCGCMRFPYKKTDSPNSILQLKGAQDNCDIKLRSVQGWFQRRNARGQKSTAQQHQQQQQFVTPSVPLTPTSPTTPFAEESLRNLYTLIQATPDPGPEVLDIWASLFHVSLPVLRYVIQAVLPLHFPSTSQATSITHQTQYNHPSVIHNSHHSPYSRRLPTPSDSLTPEPVPTDQWSHHRKSPEYPENELHSTMPESSRSEPPTSHHQHDRPNEGSTHPSSSSAPRSNTSSAVNLGVHLQVCKPNACWPTRNSF</sequence>
<feature type="region of interest" description="Disordered" evidence="1">
    <location>
        <begin position="143"/>
        <end position="229"/>
    </location>
</feature>
<dbReference type="AlphaFoldDB" id="A0A9P5XEX7"/>
<evidence type="ECO:0000313" key="2">
    <source>
        <dbReference type="EMBL" id="KAF9448265.1"/>
    </source>
</evidence>
<evidence type="ECO:0000313" key="3">
    <source>
        <dbReference type="Proteomes" id="UP000807342"/>
    </source>
</evidence>
<feature type="compositionally biased region" description="Low complexity" evidence="1">
    <location>
        <begin position="52"/>
        <end position="70"/>
    </location>
</feature>
<gene>
    <name evidence="2" type="ORF">P691DRAFT_801030</name>
</gene>
<dbReference type="OrthoDB" id="2646043at2759"/>
<keyword evidence="3" id="KW-1185">Reference proteome</keyword>
<feature type="compositionally biased region" description="Low complexity" evidence="1">
    <location>
        <begin position="215"/>
        <end position="229"/>
    </location>
</feature>
<dbReference type="EMBL" id="MU151167">
    <property type="protein sequence ID" value="KAF9448265.1"/>
    <property type="molecule type" value="Genomic_DNA"/>
</dbReference>
<comment type="caution">
    <text evidence="2">The sequence shown here is derived from an EMBL/GenBank/DDBJ whole genome shotgun (WGS) entry which is preliminary data.</text>
</comment>
<accession>A0A9P5XEX7</accession>